<accession>A0AAW2ZH88</accession>
<organism evidence="1 2">
    <name type="scientific">Acrasis kona</name>
    <dbReference type="NCBI Taxonomy" id="1008807"/>
    <lineage>
        <taxon>Eukaryota</taxon>
        <taxon>Discoba</taxon>
        <taxon>Heterolobosea</taxon>
        <taxon>Tetramitia</taxon>
        <taxon>Eutetramitia</taxon>
        <taxon>Acrasidae</taxon>
        <taxon>Acrasis</taxon>
    </lineage>
</organism>
<sequence>MNGQRTQKFLLVALTCTSIGSLVYVIAERKKGAQMTDFSKIDNSNYVVRKIDELSEDVGLPKYEAFRNRMIEVGDNMRKAKIVDENRGLYQEYKVTINK</sequence>
<protein>
    <submittedName>
        <fullName evidence="1">Uncharacterized protein</fullName>
    </submittedName>
</protein>
<dbReference type="AlphaFoldDB" id="A0AAW2ZH88"/>
<dbReference type="Proteomes" id="UP001431209">
    <property type="component" value="Unassembled WGS sequence"/>
</dbReference>
<name>A0AAW2ZH88_9EUKA</name>
<proteinExistence type="predicted"/>
<dbReference type="EMBL" id="JAOPGA020001448">
    <property type="protein sequence ID" value="KAL0488536.1"/>
    <property type="molecule type" value="Genomic_DNA"/>
</dbReference>
<gene>
    <name evidence="1" type="ORF">AKO1_015756</name>
</gene>
<reference evidence="1 2" key="1">
    <citation type="submission" date="2024-03" db="EMBL/GenBank/DDBJ databases">
        <title>The Acrasis kona genome and developmental transcriptomes reveal deep origins of eukaryotic multicellular pathways.</title>
        <authorList>
            <person name="Sheikh S."/>
            <person name="Fu C.-J."/>
            <person name="Brown M.W."/>
            <person name="Baldauf S.L."/>
        </authorList>
    </citation>
    <scope>NUCLEOTIDE SEQUENCE [LARGE SCALE GENOMIC DNA]</scope>
    <source>
        <strain evidence="1 2">ATCC MYA-3509</strain>
    </source>
</reference>
<evidence type="ECO:0000313" key="1">
    <source>
        <dbReference type="EMBL" id="KAL0488536.1"/>
    </source>
</evidence>
<evidence type="ECO:0000313" key="2">
    <source>
        <dbReference type="Proteomes" id="UP001431209"/>
    </source>
</evidence>
<comment type="caution">
    <text evidence="1">The sequence shown here is derived from an EMBL/GenBank/DDBJ whole genome shotgun (WGS) entry which is preliminary data.</text>
</comment>
<keyword evidence="2" id="KW-1185">Reference proteome</keyword>